<evidence type="ECO:0000313" key="1">
    <source>
        <dbReference type="EMBL" id="GAH28518.1"/>
    </source>
</evidence>
<feature type="non-terminal residue" evidence="1">
    <location>
        <position position="1"/>
    </location>
</feature>
<dbReference type="AlphaFoldDB" id="X1G6B1"/>
<reference evidence="1" key="1">
    <citation type="journal article" date="2014" name="Front. Microbiol.">
        <title>High frequency of phylogenetically diverse reductive dehalogenase-homologous genes in deep subseafloor sedimentary metagenomes.</title>
        <authorList>
            <person name="Kawai M."/>
            <person name="Futagami T."/>
            <person name="Toyoda A."/>
            <person name="Takaki Y."/>
            <person name="Nishi S."/>
            <person name="Hori S."/>
            <person name="Arai W."/>
            <person name="Tsubouchi T."/>
            <person name="Morono Y."/>
            <person name="Uchiyama I."/>
            <person name="Ito T."/>
            <person name="Fujiyama A."/>
            <person name="Inagaki F."/>
            <person name="Takami H."/>
        </authorList>
    </citation>
    <scope>NUCLEOTIDE SEQUENCE</scope>
    <source>
        <strain evidence="1">Expedition CK06-06</strain>
    </source>
</reference>
<protein>
    <submittedName>
        <fullName evidence="1">Uncharacterized protein</fullName>
    </submittedName>
</protein>
<organism evidence="1">
    <name type="scientific">marine sediment metagenome</name>
    <dbReference type="NCBI Taxonomy" id="412755"/>
    <lineage>
        <taxon>unclassified sequences</taxon>
        <taxon>metagenomes</taxon>
        <taxon>ecological metagenomes</taxon>
    </lineage>
</organism>
<comment type="caution">
    <text evidence="1">The sequence shown here is derived from an EMBL/GenBank/DDBJ whole genome shotgun (WGS) entry which is preliminary data.</text>
</comment>
<proteinExistence type="predicted"/>
<gene>
    <name evidence="1" type="ORF">S01H4_65745</name>
</gene>
<sequence length="34" mass="4121">GEFDGLLPICYISQLPRKYEETLSKRNYLKLREF</sequence>
<name>X1G6B1_9ZZZZ</name>
<dbReference type="EMBL" id="BART01040357">
    <property type="protein sequence ID" value="GAH28518.1"/>
    <property type="molecule type" value="Genomic_DNA"/>
</dbReference>
<accession>X1G6B1</accession>